<dbReference type="eggNOG" id="KOG0280">
    <property type="taxonomic scope" value="Eukaryota"/>
</dbReference>
<dbReference type="Proteomes" id="UP000009328">
    <property type="component" value="Unassembled WGS sequence"/>
</dbReference>
<dbReference type="Pfam" id="PF00400">
    <property type="entry name" value="WD40"/>
    <property type="match status" value="1"/>
</dbReference>
<gene>
    <name evidence="8" type="ORF">BN7_6651</name>
</gene>
<comment type="similarity">
    <text evidence="5">Belongs to the DPH7 family.</text>
</comment>
<dbReference type="InParanoid" id="K0KY91"/>
<keyword evidence="9" id="KW-1185">Reference proteome</keyword>
<dbReference type="SMART" id="SM00320">
    <property type="entry name" value="WD40"/>
    <property type="match status" value="3"/>
</dbReference>
<comment type="catalytic activity">
    <reaction evidence="7">
        <text>diphthine methyl ester-[translation elongation factor 2] + H2O = diphthine-[translation elongation factor 2] + methanol + H(+)</text>
        <dbReference type="Rhea" id="RHEA:42656"/>
        <dbReference type="Rhea" id="RHEA-COMP:10172"/>
        <dbReference type="Rhea" id="RHEA-COMP:10173"/>
        <dbReference type="ChEBI" id="CHEBI:15377"/>
        <dbReference type="ChEBI" id="CHEBI:15378"/>
        <dbReference type="ChEBI" id="CHEBI:17790"/>
        <dbReference type="ChEBI" id="CHEBI:79005"/>
        <dbReference type="ChEBI" id="CHEBI:82696"/>
        <dbReference type="EC" id="3.1.1.97"/>
    </reaction>
</comment>
<comment type="pathway">
    <text evidence="1">Protein modification; peptidyl-diphthamide biosynthesis.</text>
</comment>
<name>K0KY91_WICCF</name>
<reference evidence="8 9" key="1">
    <citation type="journal article" date="2012" name="Eukaryot. Cell">
        <title>Draft genome sequence of Wickerhamomyces ciferrii NRRL Y-1031 F-60-10.</title>
        <authorList>
            <person name="Schneider J."/>
            <person name="Andrea H."/>
            <person name="Blom J."/>
            <person name="Jaenicke S."/>
            <person name="Ruckert C."/>
            <person name="Schorsch C."/>
            <person name="Szczepanowski R."/>
            <person name="Farwick M."/>
            <person name="Goesmann A."/>
            <person name="Puhler A."/>
            <person name="Schaffer S."/>
            <person name="Tauch A."/>
            <person name="Kohler T."/>
            <person name="Brinkrolf K."/>
        </authorList>
    </citation>
    <scope>NUCLEOTIDE SEQUENCE [LARGE SCALE GENOMIC DNA]</scope>
    <source>
        <strain evidence="9">ATCC 14091 / BCRC 22168 / CBS 111 / JCM 3599 / NBRC 0793 / NRRL Y-1031 F-60-10</strain>
    </source>
</reference>
<dbReference type="GO" id="GO:0061685">
    <property type="term" value="F:diphthine methylesterase activity"/>
    <property type="evidence" value="ECO:0007669"/>
    <property type="project" value="UniProtKB-EC"/>
</dbReference>
<comment type="caution">
    <text evidence="8">The sequence shown here is derived from an EMBL/GenBank/DDBJ whole genome shotgun (WGS) entry which is preliminary data.</text>
</comment>
<dbReference type="HOGENOM" id="CLU_036100_2_0_1"/>
<evidence type="ECO:0000313" key="9">
    <source>
        <dbReference type="Proteomes" id="UP000009328"/>
    </source>
</evidence>
<dbReference type="AlphaFoldDB" id="K0KY91"/>
<proteinExistence type="inferred from homology"/>
<evidence type="ECO:0000256" key="5">
    <source>
        <dbReference type="ARBA" id="ARBA00038092"/>
    </source>
</evidence>
<accession>K0KY91</accession>
<evidence type="ECO:0000256" key="3">
    <source>
        <dbReference type="ARBA" id="ARBA00022737"/>
    </source>
</evidence>
<keyword evidence="3" id="KW-0677">Repeat</keyword>
<sequence>MVNTPKNYNKETTKVYTKMSIPESKRIAFTKSKLPPCALRYHPLDSSLLFLGTYNLIKETGKRTGSIEIYKHNEQDQDSLELIHSEPTESAILDMKFSPHDDSLFITCHSTGDLTIWRYELDENKLINLHHQQIFEQDVLITSLIFSQTLQNKILLTCTDGYLALVELQGNSLTEPIFFGTQHELECWTGAFGNMAELSNVLFTGGDDGALIAHDLREPESMSIFHARRTHEAGVVAIQTSTFGNHNGVGDWFVDKPYTLWTGSYDDQLRSLDLRVVPDLGIVNGIIPRVQNKLNLGGGVWRFQPSTIQNDNRLLTCCMYNGARIIGAKSDTEPIVDRFFKKDHESMVYGCDWSPDGQKVATCSFYDNVLQIWSPNDIE</sequence>
<dbReference type="STRING" id="1206466.K0KY91"/>
<dbReference type="FunCoup" id="K0KY91">
    <property type="interactions" value="133"/>
</dbReference>
<dbReference type="GO" id="GO:0005737">
    <property type="term" value="C:cytoplasm"/>
    <property type="evidence" value="ECO:0007669"/>
    <property type="project" value="TreeGrafter"/>
</dbReference>
<dbReference type="GO" id="GO:0017183">
    <property type="term" value="P:protein histidyl modification to diphthamide"/>
    <property type="evidence" value="ECO:0007669"/>
    <property type="project" value="TreeGrafter"/>
</dbReference>
<evidence type="ECO:0000256" key="6">
    <source>
        <dbReference type="ARBA" id="ARBA00039131"/>
    </source>
</evidence>
<evidence type="ECO:0000256" key="7">
    <source>
        <dbReference type="ARBA" id="ARBA00047551"/>
    </source>
</evidence>
<protein>
    <recommendedName>
        <fullName evidence="6">methylated diphthine methylhydrolase</fullName>
        <ecNumber evidence="6">3.1.1.97</ecNumber>
    </recommendedName>
</protein>
<evidence type="ECO:0000313" key="8">
    <source>
        <dbReference type="EMBL" id="CCH47042.1"/>
    </source>
</evidence>
<evidence type="ECO:0000256" key="4">
    <source>
        <dbReference type="ARBA" id="ARBA00022801"/>
    </source>
</evidence>
<dbReference type="PANTHER" id="PTHR46042:SF1">
    <property type="entry name" value="DIPHTHINE METHYLTRANSFERASE"/>
    <property type="match status" value="1"/>
</dbReference>
<evidence type="ECO:0000256" key="2">
    <source>
        <dbReference type="ARBA" id="ARBA00022574"/>
    </source>
</evidence>
<dbReference type="InterPro" id="IPR036322">
    <property type="entry name" value="WD40_repeat_dom_sf"/>
</dbReference>
<evidence type="ECO:0000256" key="1">
    <source>
        <dbReference type="ARBA" id="ARBA00005156"/>
    </source>
</evidence>
<dbReference type="InterPro" id="IPR001680">
    <property type="entry name" value="WD40_rpt"/>
</dbReference>
<organism evidence="8 9">
    <name type="scientific">Wickerhamomyces ciferrii (strain ATCC 14091 / BCRC 22168 / CBS 111 / JCM 3599 / NBRC 0793 / NRRL Y-1031 F-60-10)</name>
    <name type="common">Yeast</name>
    <name type="synonym">Pichia ciferrii</name>
    <dbReference type="NCBI Taxonomy" id="1206466"/>
    <lineage>
        <taxon>Eukaryota</taxon>
        <taxon>Fungi</taxon>
        <taxon>Dikarya</taxon>
        <taxon>Ascomycota</taxon>
        <taxon>Saccharomycotina</taxon>
        <taxon>Saccharomycetes</taxon>
        <taxon>Phaffomycetales</taxon>
        <taxon>Wickerhamomycetaceae</taxon>
        <taxon>Wickerhamomyces</taxon>
    </lineage>
</organism>
<dbReference type="EMBL" id="CAIF01000301">
    <property type="protein sequence ID" value="CCH47042.1"/>
    <property type="molecule type" value="Genomic_DNA"/>
</dbReference>
<dbReference type="InterPro" id="IPR052415">
    <property type="entry name" value="Diphthine_MTase"/>
</dbReference>
<dbReference type="Gene3D" id="2.130.10.10">
    <property type="entry name" value="YVTN repeat-like/Quinoprotein amine dehydrogenase"/>
    <property type="match status" value="1"/>
</dbReference>
<dbReference type="SUPFAM" id="SSF50978">
    <property type="entry name" value="WD40 repeat-like"/>
    <property type="match status" value="1"/>
</dbReference>
<dbReference type="EC" id="3.1.1.97" evidence="6"/>
<keyword evidence="4" id="KW-0378">Hydrolase</keyword>
<dbReference type="PANTHER" id="PTHR46042">
    <property type="entry name" value="DIPHTHINE METHYLTRANSFERASE"/>
    <property type="match status" value="1"/>
</dbReference>
<keyword evidence="2" id="KW-0853">WD repeat</keyword>
<dbReference type="InterPro" id="IPR015943">
    <property type="entry name" value="WD40/YVTN_repeat-like_dom_sf"/>
</dbReference>